<evidence type="ECO:0000313" key="1">
    <source>
        <dbReference type="EMBL" id="THX00079.1"/>
    </source>
</evidence>
<proteinExistence type="predicted"/>
<gene>
    <name evidence="1" type="ORF">D6D13_09759</name>
</gene>
<organism evidence="1">
    <name type="scientific">Aureobasidium pullulans</name>
    <name type="common">Black yeast</name>
    <name type="synonym">Pullularia pullulans</name>
    <dbReference type="NCBI Taxonomy" id="5580"/>
    <lineage>
        <taxon>Eukaryota</taxon>
        <taxon>Fungi</taxon>
        <taxon>Dikarya</taxon>
        <taxon>Ascomycota</taxon>
        <taxon>Pezizomycotina</taxon>
        <taxon>Dothideomycetes</taxon>
        <taxon>Dothideomycetidae</taxon>
        <taxon>Dothideales</taxon>
        <taxon>Saccotheciaceae</taxon>
        <taxon>Aureobasidium</taxon>
    </lineage>
</organism>
<sequence length="440" mass="49348">MEKVEPLPVSVAMIEEAAAYLGASESLSFRKESELADSQAFSLIRERYFSTWTTSLMGADLDRLEKLSRDTDLWSLVKTIIIQDDCEKNDPWKNVYPFQSDVIWPADEDGNILSEQIGVQNLRAMLLDGRLCPEIIKIRDYRINPSNLHYCPEDHSVQAYRHGSLIKTAALLAKDIVDDSNLLVTAVDMQRLSDGQREHSYFDNPDASPGMLSSPCIAEITIALSLNRQKRNAGPFSILHSADILAAPYWIEKMLYHAPLLENLTISPSESWDDKVSSRAVSFKLKQLVIGDSTIHANTIHAVLSGSILSLSSVSFSAVTLKQGSDWRNLLSSFRKFEHLESFYLRFPRQEGPRSLPIDFIGFTRAEVPEHCRSGLDWKFRGPAGDPRITLIKYHGPDAGEVLARLATHAKVRLPYTAEFLAAYSLMTAQNTSDSTLQKE</sequence>
<accession>A0A4S9C172</accession>
<dbReference type="EMBL" id="QZAS01000064">
    <property type="protein sequence ID" value="THX00079.1"/>
    <property type="molecule type" value="Genomic_DNA"/>
</dbReference>
<reference evidence="1" key="1">
    <citation type="submission" date="2018-10" db="EMBL/GenBank/DDBJ databases">
        <title>Fifty Aureobasidium pullulans genomes reveal a recombining polyextremotolerant generalist.</title>
        <authorList>
            <person name="Gostincar C."/>
            <person name="Turk M."/>
            <person name="Zajc J."/>
            <person name="Gunde-Cimerman N."/>
        </authorList>
    </citation>
    <scope>NUCLEOTIDE SEQUENCE [LARGE SCALE GENOMIC DNA]</scope>
    <source>
        <strain evidence="1">EXF-10085</strain>
    </source>
</reference>
<protein>
    <submittedName>
        <fullName evidence="1">Uncharacterized protein</fullName>
    </submittedName>
</protein>
<comment type="caution">
    <text evidence="1">The sequence shown here is derived from an EMBL/GenBank/DDBJ whole genome shotgun (WGS) entry which is preliminary data.</text>
</comment>
<name>A0A4S9C172_AURPU</name>
<dbReference type="AlphaFoldDB" id="A0A4S9C172"/>